<evidence type="ECO:0000256" key="4">
    <source>
        <dbReference type="ARBA" id="ARBA00022692"/>
    </source>
</evidence>
<feature type="domain" description="DAC" evidence="11">
    <location>
        <begin position="90"/>
        <end position="251"/>
    </location>
</feature>
<dbReference type="STRING" id="39060.SAMN05660706_11189"/>
<keyword evidence="13" id="KW-1185">Reference proteome</keyword>
<reference evidence="13" key="1">
    <citation type="submission" date="2016-10" db="EMBL/GenBank/DDBJ databases">
        <authorList>
            <person name="Varghese N."/>
            <person name="Submissions S."/>
        </authorList>
    </citation>
    <scope>NUCLEOTIDE SEQUENCE [LARGE SCALE GENOMIC DNA]</scope>
    <source>
        <strain evidence="13">DSM 3669</strain>
    </source>
</reference>
<dbReference type="SUPFAM" id="SSF143597">
    <property type="entry name" value="YojJ-like"/>
    <property type="match status" value="1"/>
</dbReference>
<dbReference type="NCBIfam" id="TIGR00159">
    <property type="entry name" value="diadenylate cyclase CdaA"/>
    <property type="match status" value="1"/>
</dbReference>
<keyword evidence="7 10" id="KW-0067">ATP-binding</keyword>
<dbReference type="EMBL" id="FOYM01000011">
    <property type="protein sequence ID" value="SFR05211.1"/>
    <property type="molecule type" value="Genomic_DNA"/>
</dbReference>
<name>A0A1I6DIK6_9FIRM</name>
<dbReference type="Gene3D" id="3.40.1700.10">
    <property type="entry name" value="DNA integrity scanning protein, DisA, N-terminal domain"/>
    <property type="match status" value="1"/>
</dbReference>
<organism evidence="12 13">
    <name type="scientific">Desulfoscipio geothermicus DSM 3669</name>
    <dbReference type="NCBI Taxonomy" id="1121426"/>
    <lineage>
        <taxon>Bacteria</taxon>
        <taxon>Bacillati</taxon>
        <taxon>Bacillota</taxon>
        <taxon>Clostridia</taxon>
        <taxon>Eubacteriales</taxon>
        <taxon>Desulfallaceae</taxon>
        <taxon>Desulfoscipio</taxon>
    </lineage>
</organism>
<dbReference type="GO" id="GO:0106408">
    <property type="term" value="F:diadenylate cyclase activity"/>
    <property type="evidence" value="ECO:0007669"/>
    <property type="project" value="UniProtKB-EC"/>
</dbReference>
<keyword evidence="9 10" id="KW-0472">Membrane</keyword>
<dbReference type="Proteomes" id="UP000199584">
    <property type="component" value="Unassembled WGS sequence"/>
</dbReference>
<comment type="subunit">
    <text evidence="10">Probably a homodimer.</text>
</comment>
<accession>A0A1I6DIK6</accession>
<dbReference type="PIRSF" id="PIRSF004793">
    <property type="entry name" value="UCP004793"/>
    <property type="match status" value="1"/>
</dbReference>
<keyword evidence="3 10" id="KW-0808">Transferase</keyword>
<feature type="transmembrane region" description="Helical" evidence="10">
    <location>
        <begin position="48"/>
        <end position="66"/>
    </location>
</feature>
<evidence type="ECO:0000313" key="13">
    <source>
        <dbReference type="Proteomes" id="UP000199584"/>
    </source>
</evidence>
<sequence>MEYFRVLKTNLNINLDLFNVVSIIDILIVAFVLYRLILLIRGTRAVQLIKGMVVLLIATALSSLFNLNTVHWLLRQTMTALVVALPIVFQPELRRALEKLGGGDFFARPLIHMAEGDRSALINEVVRAAENMSASRTGALIVLERVTGLEEFVDTGITVDGQVSAELLINIFIPKSPLHDGAAIIRGDRLAAAACVLPLSDSRELGRDLGTRHRAAVGLSEQSDALAVVVSEETSAVSLAVEGSLYRRLNEAGLRELLIKFLQPAPAKNAFSSLWPRR</sequence>
<dbReference type="EC" id="2.7.7.85" evidence="10"/>
<dbReference type="InterPro" id="IPR050338">
    <property type="entry name" value="DisA"/>
</dbReference>
<keyword evidence="8 10" id="KW-1133">Transmembrane helix</keyword>
<dbReference type="RefSeq" id="WP_092483021.1">
    <property type="nucleotide sequence ID" value="NZ_FOYM01000011.1"/>
</dbReference>
<evidence type="ECO:0000313" key="12">
    <source>
        <dbReference type="EMBL" id="SFR05211.1"/>
    </source>
</evidence>
<keyword evidence="5 10" id="KW-0548">Nucleotidyltransferase</keyword>
<feature type="transmembrane region" description="Helical" evidence="10">
    <location>
        <begin position="17"/>
        <end position="36"/>
    </location>
</feature>
<dbReference type="InterPro" id="IPR014046">
    <property type="entry name" value="C-di-AMP_synthase"/>
</dbReference>
<evidence type="ECO:0000256" key="9">
    <source>
        <dbReference type="ARBA" id="ARBA00023136"/>
    </source>
</evidence>
<dbReference type="OrthoDB" id="9807385at2"/>
<dbReference type="AlphaFoldDB" id="A0A1I6DIK6"/>
<proteinExistence type="inferred from homology"/>
<dbReference type="PROSITE" id="PS51794">
    <property type="entry name" value="DAC"/>
    <property type="match status" value="1"/>
</dbReference>
<comment type="similarity">
    <text evidence="10">Belongs to the adenylate cyclase family. DacA/CdaA subfamily.</text>
</comment>
<dbReference type="FunFam" id="3.40.1700.10:FF:000002">
    <property type="entry name" value="Diadenylate cyclase"/>
    <property type="match status" value="1"/>
</dbReference>
<protein>
    <recommendedName>
        <fullName evidence="10">Diadenylate cyclase</fullName>
        <shortName evidence="10">DAC</shortName>
        <ecNumber evidence="10">2.7.7.85</ecNumber>
    </recommendedName>
    <alternativeName>
        <fullName evidence="10">Cyclic-di-AMP synthase</fullName>
        <shortName evidence="10">c-di-AMP synthase</shortName>
    </alternativeName>
</protein>
<evidence type="ECO:0000256" key="3">
    <source>
        <dbReference type="ARBA" id="ARBA00022679"/>
    </source>
</evidence>
<dbReference type="PANTHER" id="PTHR34185">
    <property type="entry name" value="DIADENYLATE CYCLASE"/>
    <property type="match status" value="1"/>
</dbReference>
<dbReference type="InterPro" id="IPR045585">
    <property type="entry name" value="CdaA_N"/>
</dbReference>
<keyword evidence="4 10" id="KW-0812">Transmembrane</keyword>
<evidence type="ECO:0000256" key="5">
    <source>
        <dbReference type="ARBA" id="ARBA00022695"/>
    </source>
</evidence>
<evidence type="ECO:0000256" key="10">
    <source>
        <dbReference type="HAMAP-Rule" id="MF_01499"/>
    </source>
</evidence>
<dbReference type="HAMAP" id="MF_01499">
    <property type="entry name" value="DacA"/>
    <property type="match status" value="1"/>
</dbReference>
<evidence type="ECO:0000259" key="11">
    <source>
        <dbReference type="PROSITE" id="PS51794"/>
    </source>
</evidence>
<dbReference type="Pfam" id="PF19293">
    <property type="entry name" value="CdaA_N"/>
    <property type="match status" value="1"/>
</dbReference>
<dbReference type="PANTHER" id="PTHR34185:SF1">
    <property type="entry name" value="DIADENYLATE CYCLASE"/>
    <property type="match status" value="1"/>
</dbReference>
<gene>
    <name evidence="10" type="primary">dacA</name>
    <name evidence="12" type="ORF">SAMN05660706_11189</name>
</gene>
<dbReference type="InterPro" id="IPR034701">
    <property type="entry name" value="CdaA"/>
</dbReference>
<dbReference type="GO" id="GO:0006171">
    <property type="term" value="P:cAMP biosynthetic process"/>
    <property type="evidence" value="ECO:0007669"/>
    <property type="project" value="InterPro"/>
</dbReference>
<dbReference type="InterPro" id="IPR003390">
    <property type="entry name" value="DNA_integrity_scan_DisA_N"/>
</dbReference>
<dbReference type="GO" id="GO:0005524">
    <property type="term" value="F:ATP binding"/>
    <property type="evidence" value="ECO:0007669"/>
    <property type="project" value="UniProtKB-UniRule"/>
</dbReference>
<evidence type="ECO:0000256" key="1">
    <source>
        <dbReference type="ARBA" id="ARBA00000877"/>
    </source>
</evidence>
<evidence type="ECO:0000256" key="8">
    <source>
        <dbReference type="ARBA" id="ARBA00022989"/>
    </source>
</evidence>
<dbReference type="GO" id="GO:0004016">
    <property type="term" value="F:adenylate cyclase activity"/>
    <property type="evidence" value="ECO:0007669"/>
    <property type="project" value="UniProtKB-UniRule"/>
</dbReference>
<dbReference type="InterPro" id="IPR036888">
    <property type="entry name" value="DNA_integrity_DisA_N_sf"/>
</dbReference>
<comment type="catalytic activity">
    <reaction evidence="1 10">
        <text>2 ATP = 3',3'-c-di-AMP + 2 diphosphate</text>
        <dbReference type="Rhea" id="RHEA:35655"/>
        <dbReference type="ChEBI" id="CHEBI:30616"/>
        <dbReference type="ChEBI" id="CHEBI:33019"/>
        <dbReference type="ChEBI" id="CHEBI:71500"/>
        <dbReference type="EC" id="2.7.7.85"/>
    </reaction>
</comment>
<dbReference type="Pfam" id="PF02457">
    <property type="entry name" value="DAC"/>
    <property type="match status" value="1"/>
</dbReference>
<comment type="caution">
    <text evidence="10">Lacks conserved residue(s) required for the propagation of feature annotation.</text>
</comment>
<keyword evidence="6 10" id="KW-0547">Nucleotide-binding</keyword>
<comment type="function">
    <text evidence="10">Catalyzes the condensation of 2 ATP molecules into cyclic di-AMP (c-di-AMP), a second messenger used to regulate differing processes in different bacteria.</text>
</comment>
<keyword evidence="2 10" id="KW-1003">Cell membrane</keyword>
<evidence type="ECO:0000256" key="6">
    <source>
        <dbReference type="ARBA" id="ARBA00022741"/>
    </source>
</evidence>
<evidence type="ECO:0000256" key="7">
    <source>
        <dbReference type="ARBA" id="ARBA00022840"/>
    </source>
</evidence>
<evidence type="ECO:0000256" key="2">
    <source>
        <dbReference type="ARBA" id="ARBA00022475"/>
    </source>
</evidence>